<gene>
    <name evidence="3" type="ORF">GCM10023213_44280</name>
</gene>
<dbReference type="Proteomes" id="UP001499852">
    <property type="component" value="Unassembled WGS sequence"/>
</dbReference>
<dbReference type="CDD" id="cd03814">
    <property type="entry name" value="GT4-like"/>
    <property type="match status" value="1"/>
</dbReference>
<dbReference type="PANTHER" id="PTHR45947:SF3">
    <property type="entry name" value="SULFOQUINOVOSYL TRANSFERASE SQD2"/>
    <property type="match status" value="1"/>
</dbReference>
<dbReference type="EMBL" id="BAABIA010000011">
    <property type="protein sequence ID" value="GAA5148294.1"/>
    <property type="molecule type" value="Genomic_DNA"/>
</dbReference>
<comment type="caution">
    <text evidence="3">The sequence shown here is derived from an EMBL/GenBank/DDBJ whole genome shotgun (WGS) entry which is preliminary data.</text>
</comment>
<accession>A0ABP9PPT1</accession>
<evidence type="ECO:0000313" key="4">
    <source>
        <dbReference type="Proteomes" id="UP001499852"/>
    </source>
</evidence>
<reference evidence="4" key="1">
    <citation type="journal article" date="2019" name="Int. J. Syst. Evol. Microbiol.">
        <title>The Global Catalogue of Microorganisms (GCM) 10K type strain sequencing project: providing services to taxonomists for standard genome sequencing and annotation.</title>
        <authorList>
            <consortium name="The Broad Institute Genomics Platform"/>
            <consortium name="The Broad Institute Genome Sequencing Center for Infectious Disease"/>
            <person name="Wu L."/>
            <person name="Ma J."/>
        </authorList>
    </citation>
    <scope>NUCLEOTIDE SEQUENCE [LARGE SCALE GENOMIC DNA]</scope>
    <source>
        <strain evidence="4">JCM 18053</strain>
    </source>
</reference>
<dbReference type="Pfam" id="PF00534">
    <property type="entry name" value="Glycos_transf_1"/>
    <property type="match status" value="1"/>
</dbReference>
<organism evidence="3 4">
    <name type="scientific">Prosthecobacter algae</name>
    <dbReference type="NCBI Taxonomy" id="1144682"/>
    <lineage>
        <taxon>Bacteria</taxon>
        <taxon>Pseudomonadati</taxon>
        <taxon>Verrucomicrobiota</taxon>
        <taxon>Verrucomicrobiia</taxon>
        <taxon>Verrucomicrobiales</taxon>
        <taxon>Verrucomicrobiaceae</taxon>
        <taxon>Prosthecobacter</taxon>
    </lineage>
</organism>
<dbReference type="Pfam" id="PF13439">
    <property type="entry name" value="Glyco_transf_4"/>
    <property type="match status" value="1"/>
</dbReference>
<protein>
    <submittedName>
        <fullName evidence="3">Glycosyltransferase family 1 protein</fullName>
    </submittedName>
</protein>
<evidence type="ECO:0000259" key="1">
    <source>
        <dbReference type="Pfam" id="PF00534"/>
    </source>
</evidence>
<feature type="domain" description="Glycosyltransferase subfamily 4-like N-terminal" evidence="2">
    <location>
        <begin position="14"/>
        <end position="180"/>
    </location>
</feature>
<dbReference type="Gene3D" id="3.40.50.2000">
    <property type="entry name" value="Glycogen Phosphorylase B"/>
    <property type="match status" value="2"/>
</dbReference>
<dbReference type="SUPFAM" id="SSF53756">
    <property type="entry name" value="UDP-Glycosyltransferase/glycogen phosphorylase"/>
    <property type="match status" value="1"/>
</dbReference>
<name>A0ABP9PPT1_9BACT</name>
<dbReference type="RefSeq" id="WP_345738598.1">
    <property type="nucleotide sequence ID" value="NZ_BAABIA010000011.1"/>
</dbReference>
<evidence type="ECO:0000259" key="2">
    <source>
        <dbReference type="Pfam" id="PF13439"/>
    </source>
</evidence>
<proteinExistence type="predicted"/>
<keyword evidence="4" id="KW-1185">Reference proteome</keyword>
<evidence type="ECO:0000313" key="3">
    <source>
        <dbReference type="EMBL" id="GAA5148294.1"/>
    </source>
</evidence>
<dbReference type="PANTHER" id="PTHR45947">
    <property type="entry name" value="SULFOQUINOVOSYL TRANSFERASE SQD2"/>
    <property type="match status" value="1"/>
</dbReference>
<feature type="domain" description="Glycosyl transferase family 1" evidence="1">
    <location>
        <begin position="190"/>
        <end position="349"/>
    </location>
</feature>
<dbReference type="InterPro" id="IPR050194">
    <property type="entry name" value="Glycosyltransferase_grp1"/>
</dbReference>
<dbReference type="InterPro" id="IPR028098">
    <property type="entry name" value="Glyco_trans_4-like_N"/>
</dbReference>
<sequence length="380" mass="41361">MRFLLITDTFPPDINGVARTLATLATGLKQRGHDVEVVTTLEAGPEEAADAVKRHTVMAMPLPGYPGLRMGFTTTWQMQALYETFRPDALYVATETPLGIASIRAGNKMGIPMVSGFHTNFQTYLEDYALPGLEGVAQGLLRSIHNQTARTLTPSTDTAAMLERWGIHNVGVLGRGVDTDVFDPARRSTALRESWGATDDTPVALYVGRVAAEKNLELLTRAFARFREVHPQARCVVVGDGPKLKSLQTEHPEFHYAGPRTGSDLGAHYASADVFVFPSITETFGNVVLEAMSSGLLTVAYDYAAPRLLIRPGENGLLAAFDDEADFLLQCEKAATSWQDSAQRLAARAAARHLGWQRVIEQFESELITVIPPAPAKDPA</sequence>
<dbReference type="InterPro" id="IPR001296">
    <property type="entry name" value="Glyco_trans_1"/>
</dbReference>